<dbReference type="Proteomes" id="UP000230233">
    <property type="component" value="Chromosome V"/>
</dbReference>
<feature type="compositionally biased region" description="Polar residues" evidence="1">
    <location>
        <begin position="102"/>
        <end position="111"/>
    </location>
</feature>
<feature type="region of interest" description="Disordered" evidence="1">
    <location>
        <begin position="1"/>
        <end position="111"/>
    </location>
</feature>
<name>A0A2G5TU97_9PELO</name>
<accession>A0A2G5TU97</accession>
<evidence type="ECO:0000313" key="2">
    <source>
        <dbReference type="EMBL" id="PIC30671.1"/>
    </source>
</evidence>
<reference evidence="3" key="1">
    <citation type="submission" date="2017-10" db="EMBL/GenBank/DDBJ databases">
        <title>Rapid genome shrinkage in a self-fertile nematode reveals novel sperm competition proteins.</title>
        <authorList>
            <person name="Yin D."/>
            <person name="Schwarz E.M."/>
            <person name="Thomas C.G."/>
            <person name="Felde R.L."/>
            <person name="Korf I.F."/>
            <person name="Cutter A.D."/>
            <person name="Schartner C.M."/>
            <person name="Ralston E.J."/>
            <person name="Meyer B.J."/>
            <person name="Haag E.S."/>
        </authorList>
    </citation>
    <scope>NUCLEOTIDE SEQUENCE [LARGE SCALE GENOMIC DNA]</scope>
    <source>
        <strain evidence="3">JU1422</strain>
    </source>
</reference>
<comment type="caution">
    <text evidence="2">The sequence shown here is derived from an EMBL/GenBank/DDBJ whole genome shotgun (WGS) entry which is preliminary data.</text>
</comment>
<evidence type="ECO:0000313" key="3">
    <source>
        <dbReference type="Proteomes" id="UP000230233"/>
    </source>
</evidence>
<protein>
    <submittedName>
        <fullName evidence="2">Uncharacterized protein</fullName>
    </submittedName>
</protein>
<keyword evidence="3" id="KW-1185">Reference proteome</keyword>
<evidence type="ECO:0000256" key="1">
    <source>
        <dbReference type="SAM" id="MobiDB-lite"/>
    </source>
</evidence>
<dbReference type="AlphaFoldDB" id="A0A2G5TU97"/>
<feature type="compositionally biased region" description="Pro residues" evidence="1">
    <location>
        <begin position="19"/>
        <end position="31"/>
    </location>
</feature>
<feature type="compositionally biased region" description="Basic and acidic residues" evidence="1">
    <location>
        <begin position="56"/>
        <end position="101"/>
    </location>
</feature>
<dbReference type="EMBL" id="PDUG01000005">
    <property type="protein sequence ID" value="PIC30671.1"/>
    <property type="molecule type" value="Genomic_DNA"/>
</dbReference>
<organism evidence="2 3">
    <name type="scientific">Caenorhabditis nigoni</name>
    <dbReference type="NCBI Taxonomy" id="1611254"/>
    <lineage>
        <taxon>Eukaryota</taxon>
        <taxon>Metazoa</taxon>
        <taxon>Ecdysozoa</taxon>
        <taxon>Nematoda</taxon>
        <taxon>Chromadorea</taxon>
        <taxon>Rhabditida</taxon>
        <taxon>Rhabditina</taxon>
        <taxon>Rhabditomorpha</taxon>
        <taxon>Rhabditoidea</taxon>
        <taxon>Rhabditidae</taxon>
        <taxon>Peloderinae</taxon>
        <taxon>Caenorhabditis</taxon>
    </lineage>
</organism>
<sequence>MSYSPILVDYTESDGEEVLPPPPSAIPPRKAPPAITELPRIPKKNKKQPVEDQLDETVKAKNERKKKEEERQKEQEKRTMDEMKKKEEIRSAVRQGEEILQERSSTPSSTATRLENNGFCCDILDNFNAAAEKFKREKPRSILTAARWRKVHLESDSFKEGHLITELARMLTKEC</sequence>
<gene>
    <name evidence="2" type="primary">Cnig_chr_V.g21837</name>
    <name evidence="2" type="ORF">B9Z55_021837</name>
</gene>
<proteinExistence type="predicted"/>